<dbReference type="SUPFAM" id="SSF103084">
    <property type="entry name" value="Holliday junction resolvase RusA"/>
    <property type="match status" value="1"/>
</dbReference>
<name>A0A9D1XW85_9BACT</name>
<dbReference type="EC" id="3.1.22.4" evidence="1"/>
<evidence type="ECO:0000313" key="2">
    <source>
        <dbReference type="Proteomes" id="UP000823847"/>
    </source>
</evidence>
<dbReference type="EMBL" id="DXEN01000083">
    <property type="protein sequence ID" value="HIX87184.1"/>
    <property type="molecule type" value="Genomic_DNA"/>
</dbReference>
<dbReference type="GO" id="GO:0006281">
    <property type="term" value="P:DNA repair"/>
    <property type="evidence" value="ECO:0007669"/>
    <property type="project" value="InterPro"/>
</dbReference>
<keyword evidence="1" id="KW-0378">Hydrolase</keyword>
<gene>
    <name evidence="1" type="ORF">H9848_11355</name>
</gene>
<proteinExistence type="predicted"/>
<dbReference type="InterPro" id="IPR036614">
    <property type="entry name" value="RusA-like_sf"/>
</dbReference>
<dbReference type="AlphaFoldDB" id="A0A9D1XW85"/>
<evidence type="ECO:0000313" key="1">
    <source>
        <dbReference type="EMBL" id="HIX87184.1"/>
    </source>
</evidence>
<reference evidence="1" key="1">
    <citation type="journal article" date="2021" name="PeerJ">
        <title>Extensive microbial diversity within the chicken gut microbiome revealed by metagenomics and culture.</title>
        <authorList>
            <person name="Gilroy R."/>
            <person name="Ravi A."/>
            <person name="Getino M."/>
            <person name="Pursley I."/>
            <person name="Horton D.L."/>
            <person name="Alikhan N.F."/>
            <person name="Baker D."/>
            <person name="Gharbi K."/>
            <person name="Hall N."/>
            <person name="Watson M."/>
            <person name="Adriaenssens E.M."/>
            <person name="Foster-Nyarko E."/>
            <person name="Jarju S."/>
            <person name="Secka A."/>
            <person name="Antonio M."/>
            <person name="Oren A."/>
            <person name="Chaudhuri R.R."/>
            <person name="La Ragione R."/>
            <person name="Hildebrand F."/>
            <person name="Pallen M.J."/>
        </authorList>
    </citation>
    <scope>NUCLEOTIDE SEQUENCE</scope>
    <source>
        <strain evidence="1">ChiHecec2B26-12326</strain>
    </source>
</reference>
<reference evidence="1" key="2">
    <citation type="submission" date="2021-04" db="EMBL/GenBank/DDBJ databases">
        <authorList>
            <person name="Gilroy R."/>
        </authorList>
    </citation>
    <scope>NUCLEOTIDE SEQUENCE</scope>
    <source>
        <strain evidence="1">ChiHecec2B26-12326</strain>
    </source>
</reference>
<dbReference type="Pfam" id="PF05866">
    <property type="entry name" value="RusA"/>
    <property type="match status" value="1"/>
</dbReference>
<protein>
    <submittedName>
        <fullName evidence="1">RusA family crossover junction endodeoxyribonuclease</fullName>
        <ecNumber evidence="1">3.1.22.4</ecNumber>
    </submittedName>
</protein>
<organism evidence="1 2">
    <name type="scientific">Candidatus Parabacteroides intestinigallinarum</name>
    <dbReference type="NCBI Taxonomy" id="2838722"/>
    <lineage>
        <taxon>Bacteria</taxon>
        <taxon>Pseudomonadati</taxon>
        <taxon>Bacteroidota</taxon>
        <taxon>Bacteroidia</taxon>
        <taxon>Bacteroidales</taxon>
        <taxon>Tannerellaceae</taxon>
        <taxon>Parabacteroides</taxon>
    </lineage>
</organism>
<dbReference type="Proteomes" id="UP000823847">
    <property type="component" value="Unassembled WGS sequence"/>
</dbReference>
<dbReference type="Gene3D" id="3.30.1330.70">
    <property type="entry name" value="Holliday junction resolvase RusA"/>
    <property type="match status" value="1"/>
</dbReference>
<dbReference type="GO" id="GO:0000287">
    <property type="term" value="F:magnesium ion binding"/>
    <property type="evidence" value="ECO:0007669"/>
    <property type="project" value="InterPro"/>
</dbReference>
<dbReference type="GO" id="GO:0006310">
    <property type="term" value="P:DNA recombination"/>
    <property type="evidence" value="ECO:0007669"/>
    <property type="project" value="InterPro"/>
</dbReference>
<accession>A0A9D1XW85</accession>
<comment type="caution">
    <text evidence="1">The sequence shown here is derived from an EMBL/GenBank/DDBJ whole genome shotgun (WGS) entry which is preliminary data.</text>
</comment>
<sequence>MLTETIYGVIPSKSNSYTVGRVNGHPCIVKSNEMKRYERSFIKQCTIYKNRNISTPFRLIVDVYYPDSTHDLDNSLKGLLDNLQYCGAISNDNLCVEIVARRHYDRYEPRVQFCIEELNEQKQLFY</sequence>
<dbReference type="InterPro" id="IPR008822">
    <property type="entry name" value="Endonuclease_RusA-like"/>
</dbReference>
<dbReference type="GO" id="GO:0016787">
    <property type="term" value="F:hydrolase activity"/>
    <property type="evidence" value="ECO:0007669"/>
    <property type="project" value="UniProtKB-KW"/>
</dbReference>